<name>A0AAD3SJZ0_NEPGR</name>
<keyword evidence="2" id="KW-1185">Reference proteome</keyword>
<protein>
    <submittedName>
        <fullName evidence="1">Uncharacterized protein</fullName>
    </submittedName>
</protein>
<accession>A0AAD3SJZ0</accession>
<organism evidence="1 2">
    <name type="scientific">Nepenthes gracilis</name>
    <name type="common">Slender pitcher plant</name>
    <dbReference type="NCBI Taxonomy" id="150966"/>
    <lineage>
        <taxon>Eukaryota</taxon>
        <taxon>Viridiplantae</taxon>
        <taxon>Streptophyta</taxon>
        <taxon>Embryophyta</taxon>
        <taxon>Tracheophyta</taxon>
        <taxon>Spermatophyta</taxon>
        <taxon>Magnoliopsida</taxon>
        <taxon>eudicotyledons</taxon>
        <taxon>Gunneridae</taxon>
        <taxon>Pentapetalae</taxon>
        <taxon>Caryophyllales</taxon>
        <taxon>Nepenthaceae</taxon>
        <taxon>Nepenthes</taxon>
    </lineage>
</organism>
<reference evidence="1" key="1">
    <citation type="submission" date="2023-05" db="EMBL/GenBank/DDBJ databases">
        <title>Nepenthes gracilis genome sequencing.</title>
        <authorList>
            <person name="Fukushima K."/>
        </authorList>
    </citation>
    <scope>NUCLEOTIDE SEQUENCE</scope>
    <source>
        <strain evidence="1">SING2019-196</strain>
    </source>
</reference>
<sequence length="142" mass="15770">MPLQNEIVGRELWHPLNKLEMNLAVMYCLKLFCPSVDHDFFSDFVFFFRLPVSTPTVHASKHSSSYAVGGNIRDAKLASSHPKHIREDAWMDPVDASAWAGQEAAMDGLVAAPVVVDPKDRPLSTELNLVEALSPLARYLGH</sequence>
<proteinExistence type="predicted"/>
<dbReference type="Proteomes" id="UP001279734">
    <property type="component" value="Unassembled WGS sequence"/>
</dbReference>
<dbReference type="AlphaFoldDB" id="A0AAD3SJZ0"/>
<evidence type="ECO:0000313" key="1">
    <source>
        <dbReference type="EMBL" id="GMH12109.1"/>
    </source>
</evidence>
<dbReference type="EMBL" id="BSYO01000011">
    <property type="protein sequence ID" value="GMH12109.1"/>
    <property type="molecule type" value="Genomic_DNA"/>
</dbReference>
<comment type="caution">
    <text evidence="1">The sequence shown here is derived from an EMBL/GenBank/DDBJ whole genome shotgun (WGS) entry which is preliminary data.</text>
</comment>
<evidence type="ECO:0000313" key="2">
    <source>
        <dbReference type="Proteomes" id="UP001279734"/>
    </source>
</evidence>
<gene>
    <name evidence="1" type="ORF">Nepgr_013950</name>
</gene>